<evidence type="ECO:0000313" key="1">
    <source>
        <dbReference type="EMBL" id="MEP1061292.1"/>
    </source>
</evidence>
<dbReference type="SUPFAM" id="SSF52833">
    <property type="entry name" value="Thioredoxin-like"/>
    <property type="match status" value="1"/>
</dbReference>
<reference evidence="1 2" key="1">
    <citation type="submission" date="2022-04" db="EMBL/GenBank/DDBJ databases">
        <title>Positive selection, recombination, and allopatry shape intraspecific diversity of widespread and dominant cyanobacteria.</title>
        <authorList>
            <person name="Wei J."/>
            <person name="Shu W."/>
            <person name="Hu C."/>
        </authorList>
    </citation>
    <scope>NUCLEOTIDE SEQUENCE [LARGE SCALE GENOMIC DNA]</scope>
    <source>
        <strain evidence="1 2">AS-A4</strain>
    </source>
</reference>
<evidence type="ECO:0000313" key="2">
    <source>
        <dbReference type="Proteomes" id="UP001476950"/>
    </source>
</evidence>
<dbReference type="Gene3D" id="3.40.30.10">
    <property type="entry name" value="Glutaredoxin"/>
    <property type="match status" value="1"/>
</dbReference>
<gene>
    <name evidence="1" type="ORF">NDI38_22940</name>
</gene>
<organism evidence="1 2">
    <name type="scientific">Stenomitos frigidus AS-A4</name>
    <dbReference type="NCBI Taxonomy" id="2933935"/>
    <lineage>
        <taxon>Bacteria</taxon>
        <taxon>Bacillati</taxon>
        <taxon>Cyanobacteriota</taxon>
        <taxon>Cyanophyceae</taxon>
        <taxon>Leptolyngbyales</taxon>
        <taxon>Leptolyngbyaceae</taxon>
        <taxon>Stenomitos</taxon>
    </lineage>
</organism>
<accession>A0ABV0KQ73</accession>
<proteinExistence type="predicted"/>
<comment type="caution">
    <text evidence="1">The sequence shown here is derived from an EMBL/GenBank/DDBJ whole genome shotgun (WGS) entry which is preliminary data.</text>
</comment>
<keyword evidence="2" id="KW-1185">Reference proteome</keyword>
<sequence>MYTAASAQGQFWQMHEMLLNHWQKLGDDYLAEYADKLGLNVTQFEREIARKVYIDCIHQDIASGPT</sequence>
<dbReference type="Proteomes" id="UP001476950">
    <property type="component" value="Unassembled WGS sequence"/>
</dbReference>
<dbReference type="EMBL" id="JAMPLM010000030">
    <property type="protein sequence ID" value="MEP1061292.1"/>
    <property type="molecule type" value="Genomic_DNA"/>
</dbReference>
<name>A0ABV0KQ73_9CYAN</name>
<protein>
    <submittedName>
        <fullName evidence="1">Uncharacterized protein</fullName>
    </submittedName>
</protein>
<dbReference type="InterPro" id="IPR036249">
    <property type="entry name" value="Thioredoxin-like_sf"/>
</dbReference>